<name>A0A8J5JDA0_HOMAM</name>
<keyword evidence="1" id="KW-0677">Repeat</keyword>
<accession>A0A8J5JDA0</accession>
<dbReference type="SUPFAM" id="SSF46565">
    <property type="entry name" value="Chaperone J-domain"/>
    <property type="match status" value="1"/>
</dbReference>
<dbReference type="PANTHER" id="PTHR45188:SF2">
    <property type="entry name" value="DNAJ HOMOLOG SUBFAMILY C MEMBER 7"/>
    <property type="match status" value="1"/>
</dbReference>
<gene>
    <name evidence="5" type="primary">Dnajc7-L</name>
    <name evidence="5" type="ORF">Hamer_G009316</name>
</gene>
<keyword evidence="6" id="KW-1185">Reference proteome</keyword>
<dbReference type="PANTHER" id="PTHR45188">
    <property type="entry name" value="DNAJ PROTEIN P58IPK HOMOLOG"/>
    <property type="match status" value="1"/>
</dbReference>
<feature type="repeat" description="TPR" evidence="3">
    <location>
        <begin position="275"/>
        <end position="308"/>
    </location>
</feature>
<dbReference type="EMBL" id="JAHLQT010046319">
    <property type="protein sequence ID" value="KAG7153655.1"/>
    <property type="molecule type" value="Genomic_DNA"/>
</dbReference>
<dbReference type="Pfam" id="PF00226">
    <property type="entry name" value="DnaJ"/>
    <property type="match status" value="1"/>
</dbReference>
<evidence type="ECO:0000256" key="1">
    <source>
        <dbReference type="ARBA" id="ARBA00022737"/>
    </source>
</evidence>
<dbReference type="Pfam" id="PF13181">
    <property type="entry name" value="TPR_8"/>
    <property type="match status" value="2"/>
</dbReference>
<sequence length="461" mass="52346">MVNLCPDCAAYFSNRSACHMMLGKYYEALNDAREAVRLDTSFVKGYLRVAKCNIALGDATAALSVLRQASDLEPNNRAIREEMTKAQSLVRCQDEVAKATAKADYRTAIFHLDRALDLAVGCRNLKVTKAEYLVFLQRYADAQEMVNEILQYECGNADAIYVRGMCLYYQDNPEAAFNHFQHVLRLAPDHQKARDVYKKAKLLKQKKEEGNDAFKKGNFQEAFNLYTEALAIDPLNKHTNAKLYFNRATVGSKLNKLEQATEDCTAAINLDDGYVKAYLRRARCYQLLEKHEEAVRDYEKVTRIDRNQEYKRLLHDAKIQLKRSKRKDYYKILGVNKNASDDEIKKSYRKMALVHHPDRHANASDKDKHEHEIKFKEIGEAYSVLTDTKKRAMYDRGQDVNDPEGGFGHDDIDPNQIFQAFFGGGHGGYSFGHNAGFQQAGFPGSGFGGGSFPSGFHFQFG</sequence>
<dbReference type="Gene3D" id="1.25.40.10">
    <property type="entry name" value="Tetratricopeptide repeat domain"/>
    <property type="match status" value="1"/>
</dbReference>
<dbReference type="CDD" id="cd06257">
    <property type="entry name" value="DnaJ"/>
    <property type="match status" value="1"/>
</dbReference>
<dbReference type="PROSITE" id="PS00636">
    <property type="entry name" value="DNAJ_1"/>
    <property type="match status" value="1"/>
</dbReference>
<evidence type="ECO:0000256" key="2">
    <source>
        <dbReference type="ARBA" id="ARBA00022803"/>
    </source>
</evidence>
<dbReference type="InterPro" id="IPR018253">
    <property type="entry name" value="DnaJ_domain_CS"/>
</dbReference>
<feature type="domain" description="J" evidence="4">
    <location>
        <begin position="328"/>
        <end position="398"/>
    </location>
</feature>
<dbReference type="Proteomes" id="UP000747542">
    <property type="component" value="Unassembled WGS sequence"/>
</dbReference>
<dbReference type="Gene3D" id="1.10.287.110">
    <property type="entry name" value="DnaJ domain"/>
    <property type="match status" value="1"/>
</dbReference>
<evidence type="ECO:0000259" key="4">
    <source>
        <dbReference type="PROSITE" id="PS50076"/>
    </source>
</evidence>
<keyword evidence="2 3" id="KW-0802">TPR repeat</keyword>
<reference evidence="5" key="1">
    <citation type="journal article" date="2021" name="Sci. Adv.">
        <title>The American lobster genome reveals insights on longevity, neural, and immune adaptations.</title>
        <authorList>
            <person name="Polinski J.M."/>
            <person name="Zimin A.V."/>
            <person name="Clark K.F."/>
            <person name="Kohn A.B."/>
            <person name="Sadowski N."/>
            <person name="Timp W."/>
            <person name="Ptitsyn A."/>
            <person name="Khanna P."/>
            <person name="Romanova D.Y."/>
            <person name="Williams P."/>
            <person name="Greenwood S.J."/>
            <person name="Moroz L.L."/>
            <person name="Walt D.R."/>
            <person name="Bodnar A.G."/>
        </authorList>
    </citation>
    <scope>NUCLEOTIDE SEQUENCE</scope>
    <source>
        <strain evidence="5">GMGI-L3</strain>
    </source>
</reference>
<dbReference type="SMART" id="SM00271">
    <property type="entry name" value="DnaJ"/>
    <property type="match status" value="1"/>
</dbReference>
<comment type="caution">
    <text evidence="5">The sequence shown here is derived from an EMBL/GenBank/DDBJ whole genome shotgun (WGS) entry which is preliminary data.</text>
</comment>
<dbReference type="PROSITE" id="PS50005">
    <property type="entry name" value="TPR"/>
    <property type="match status" value="4"/>
</dbReference>
<feature type="repeat" description="TPR" evidence="3">
    <location>
        <begin position="43"/>
        <end position="76"/>
    </location>
</feature>
<evidence type="ECO:0000256" key="3">
    <source>
        <dbReference type="PROSITE-ProRule" id="PRU00339"/>
    </source>
</evidence>
<evidence type="ECO:0000313" key="6">
    <source>
        <dbReference type="Proteomes" id="UP000747542"/>
    </source>
</evidence>
<dbReference type="InterPro" id="IPR011990">
    <property type="entry name" value="TPR-like_helical_dom_sf"/>
</dbReference>
<dbReference type="InterPro" id="IPR001623">
    <property type="entry name" value="DnaJ_domain"/>
</dbReference>
<dbReference type="PROSITE" id="PS50076">
    <property type="entry name" value="DNAJ_2"/>
    <property type="match status" value="1"/>
</dbReference>
<dbReference type="AlphaFoldDB" id="A0A8J5JDA0"/>
<feature type="repeat" description="TPR" evidence="3">
    <location>
        <begin position="203"/>
        <end position="236"/>
    </location>
</feature>
<dbReference type="SUPFAM" id="SSF48452">
    <property type="entry name" value="TPR-like"/>
    <property type="match status" value="2"/>
</dbReference>
<proteinExistence type="predicted"/>
<dbReference type="InterPro" id="IPR036869">
    <property type="entry name" value="J_dom_sf"/>
</dbReference>
<dbReference type="Pfam" id="PF13432">
    <property type="entry name" value="TPR_16"/>
    <property type="match status" value="1"/>
</dbReference>
<dbReference type="InterPro" id="IPR019734">
    <property type="entry name" value="TPR_rpt"/>
</dbReference>
<protein>
    <submittedName>
        <fullName evidence="5">DnaJ subfamily C member 7-like</fullName>
    </submittedName>
</protein>
<feature type="repeat" description="TPR" evidence="3">
    <location>
        <begin position="157"/>
        <end position="190"/>
    </location>
</feature>
<dbReference type="PRINTS" id="PR00625">
    <property type="entry name" value="JDOMAIN"/>
</dbReference>
<dbReference type="SMART" id="SM00028">
    <property type="entry name" value="TPR"/>
    <property type="match status" value="6"/>
</dbReference>
<organism evidence="5 6">
    <name type="scientific">Homarus americanus</name>
    <name type="common">American lobster</name>
    <dbReference type="NCBI Taxonomy" id="6706"/>
    <lineage>
        <taxon>Eukaryota</taxon>
        <taxon>Metazoa</taxon>
        <taxon>Ecdysozoa</taxon>
        <taxon>Arthropoda</taxon>
        <taxon>Crustacea</taxon>
        <taxon>Multicrustacea</taxon>
        <taxon>Malacostraca</taxon>
        <taxon>Eumalacostraca</taxon>
        <taxon>Eucarida</taxon>
        <taxon>Decapoda</taxon>
        <taxon>Pleocyemata</taxon>
        <taxon>Astacidea</taxon>
        <taxon>Nephropoidea</taxon>
        <taxon>Nephropidae</taxon>
        <taxon>Homarus</taxon>
    </lineage>
</organism>
<evidence type="ECO:0000313" key="5">
    <source>
        <dbReference type="EMBL" id="KAG7153655.1"/>
    </source>
</evidence>